<dbReference type="EMBL" id="VBPB01000106">
    <property type="protein sequence ID" value="TMQ72492.1"/>
    <property type="molecule type" value="Genomic_DNA"/>
</dbReference>
<reference evidence="5 6" key="1">
    <citation type="journal article" date="2019" name="Nat. Microbiol.">
        <title>Mediterranean grassland soil C-N compound turnover is dependent on rainfall and depth, and is mediated by genomically divergent microorganisms.</title>
        <authorList>
            <person name="Diamond S."/>
            <person name="Andeer P.F."/>
            <person name="Li Z."/>
            <person name="Crits-Christoph A."/>
            <person name="Burstein D."/>
            <person name="Anantharaman K."/>
            <person name="Lane K.R."/>
            <person name="Thomas B.C."/>
            <person name="Pan C."/>
            <person name="Northen T.R."/>
            <person name="Banfield J.F."/>
        </authorList>
    </citation>
    <scope>NUCLEOTIDE SEQUENCE [LARGE SCALE GENOMIC DNA]</scope>
    <source>
        <strain evidence="5">WS_11</strain>
    </source>
</reference>
<evidence type="ECO:0000259" key="4">
    <source>
        <dbReference type="SMART" id="SM00331"/>
    </source>
</evidence>
<dbReference type="InterPro" id="IPR052016">
    <property type="entry name" value="Bact_Sigma-Reg"/>
</dbReference>
<dbReference type="GO" id="GO:0016791">
    <property type="term" value="F:phosphatase activity"/>
    <property type="evidence" value="ECO:0007669"/>
    <property type="project" value="TreeGrafter"/>
</dbReference>
<keyword evidence="3" id="KW-0472">Membrane</keyword>
<gene>
    <name evidence="5" type="ORF">E6K81_07245</name>
</gene>
<feature type="transmembrane region" description="Helical" evidence="3">
    <location>
        <begin position="278"/>
        <end position="300"/>
    </location>
</feature>
<proteinExistence type="predicted"/>
<dbReference type="InterPro" id="IPR036457">
    <property type="entry name" value="PPM-type-like_dom_sf"/>
</dbReference>
<keyword evidence="1" id="KW-0378">Hydrolase</keyword>
<dbReference type="Gene3D" id="3.60.40.10">
    <property type="entry name" value="PPM-type phosphatase domain"/>
    <property type="match status" value="1"/>
</dbReference>
<feature type="domain" description="PPM-type phosphatase" evidence="4">
    <location>
        <begin position="591"/>
        <end position="804"/>
    </location>
</feature>
<keyword evidence="3" id="KW-0812">Transmembrane</keyword>
<dbReference type="SUPFAM" id="SSF50156">
    <property type="entry name" value="PDZ domain-like"/>
    <property type="match status" value="1"/>
</dbReference>
<feature type="transmembrane region" description="Helical" evidence="3">
    <location>
        <begin position="248"/>
        <end position="266"/>
    </location>
</feature>
<dbReference type="Proteomes" id="UP000319771">
    <property type="component" value="Unassembled WGS sequence"/>
</dbReference>
<dbReference type="PANTHER" id="PTHR43156:SF2">
    <property type="entry name" value="STAGE II SPORULATION PROTEIN E"/>
    <property type="match status" value="1"/>
</dbReference>
<dbReference type="Pfam" id="PF07228">
    <property type="entry name" value="SpoIIE"/>
    <property type="match status" value="1"/>
</dbReference>
<dbReference type="PANTHER" id="PTHR43156">
    <property type="entry name" value="STAGE II SPORULATION PROTEIN E-RELATED"/>
    <property type="match status" value="1"/>
</dbReference>
<dbReference type="Gene3D" id="2.30.42.10">
    <property type="match status" value="1"/>
</dbReference>
<feature type="transmembrane region" description="Helical" evidence="3">
    <location>
        <begin position="116"/>
        <end position="134"/>
    </location>
</feature>
<name>A0A538U9B9_UNCEI</name>
<feature type="region of interest" description="Disordered" evidence="2">
    <location>
        <begin position="49"/>
        <end position="74"/>
    </location>
</feature>
<dbReference type="SMART" id="SM00331">
    <property type="entry name" value="PP2C_SIG"/>
    <property type="match status" value="1"/>
</dbReference>
<evidence type="ECO:0000256" key="3">
    <source>
        <dbReference type="SAM" id="Phobius"/>
    </source>
</evidence>
<feature type="transmembrane region" description="Helical" evidence="3">
    <location>
        <begin position="312"/>
        <end position="331"/>
    </location>
</feature>
<feature type="transmembrane region" description="Helical" evidence="3">
    <location>
        <begin position="174"/>
        <end position="194"/>
    </location>
</feature>
<dbReference type="SUPFAM" id="SSF81606">
    <property type="entry name" value="PP2C-like"/>
    <property type="match status" value="1"/>
</dbReference>
<protein>
    <recommendedName>
        <fullName evidence="4">PPM-type phosphatase domain-containing protein</fullName>
    </recommendedName>
</protein>
<comment type="caution">
    <text evidence="5">The sequence shown here is derived from an EMBL/GenBank/DDBJ whole genome shotgun (WGS) entry which is preliminary data.</text>
</comment>
<organism evidence="5 6">
    <name type="scientific">Eiseniibacteriota bacterium</name>
    <dbReference type="NCBI Taxonomy" id="2212470"/>
    <lineage>
        <taxon>Bacteria</taxon>
        <taxon>Candidatus Eiseniibacteriota</taxon>
    </lineage>
</organism>
<evidence type="ECO:0000313" key="5">
    <source>
        <dbReference type="EMBL" id="TMQ72492.1"/>
    </source>
</evidence>
<dbReference type="InterPro" id="IPR001932">
    <property type="entry name" value="PPM-type_phosphatase-like_dom"/>
</dbReference>
<feature type="transmembrane region" description="Helical" evidence="3">
    <location>
        <begin position="338"/>
        <end position="360"/>
    </location>
</feature>
<evidence type="ECO:0000256" key="2">
    <source>
        <dbReference type="SAM" id="MobiDB-lite"/>
    </source>
</evidence>
<evidence type="ECO:0000313" key="6">
    <source>
        <dbReference type="Proteomes" id="UP000319771"/>
    </source>
</evidence>
<feature type="region of interest" description="Disordered" evidence="2">
    <location>
        <begin position="808"/>
        <end position="831"/>
    </location>
</feature>
<evidence type="ECO:0000256" key="1">
    <source>
        <dbReference type="ARBA" id="ARBA00022801"/>
    </source>
</evidence>
<feature type="transmembrane region" description="Helical" evidence="3">
    <location>
        <begin position="206"/>
        <end position="228"/>
    </location>
</feature>
<feature type="transmembrane region" description="Helical" evidence="3">
    <location>
        <begin position="146"/>
        <end position="162"/>
    </location>
</feature>
<dbReference type="AlphaFoldDB" id="A0A538U9B9"/>
<dbReference type="InterPro" id="IPR036034">
    <property type="entry name" value="PDZ_sf"/>
</dbReference>
<keyword evidence="3" id="KW-1133">Transmembrane helix</keyword>
<sequence length="831" mass="86467">MDRGGTAHPLSWLLALVAGALMVSALSLPRQPYLGLMMREDRVAAVVPGGPGDRAGLSPGDRIPSPSPGTPGWRWGQSPLEAASPGTPLSVAVERGDQARDVWLVPDPLPESERRMMAALLLVASGFVLLGGWVWSERRDRLTRPFYLLSLAFACILAPLPRVPWPPLGALVELLYAGLTLLLPALLIHFFALFPEPAAPRGRLAAGVVAGYGVAGLLCAGSLVALALRALAYPALAPVLELLQGASALWFGVGLIAALGLFARSYARASTRDARRRLRVALAGAVLGLAPLAALIVAHMLAPRLVVPGERWAVVLTLLVPASFAWAVAVHGIFDFAVALRASVAALVLTLVAGVAWVTGEWLAATWWPEQGAGLSGVALALVALAAALAGPSRPWARSLGSRLLAVEDPPALSAALAPVNGGRREAGAATVLARACDALATALKLDGCAALRMTDLGLRPAFAGGIAVPALEPGSALSDALAGRSGPLATDHHAIPAGERAALEAAGVHWVLPVGDGAPAAVLLLGRRLAGPWLGAREAEALERMAGHLAVELENLELRDAARSLGARDRELERAGAIQSHLLPRRAPVFPTLDCAAATLSSGAVGGDYYDFVQRSPREFTLVVGDAAGHGVPAALVLAGVQARFRAEAGGGRDPGEILRALNQELVGLGQPAKFVGLLCAQVDVRRGRVRLANGGLTPPLLRRRTGQVEELTAGGILLGVSDGAHYPDVSIDLGAGDVVVLYTDGLTEARAGSEMFGPERVREILDRHAHERASRILAALVGGVRAFADRPEDDLTVLVLKQLADPPETARRGGENGLKSSFRPAETHR</sequence>
<accession>A0A538U9B9</accession>